<dbReference type="KEGG" id="sat:SYN_03379"/>
<evidence type="ECO:0000313" key="1">
    <source>
        <dbReference type="EMBL" id="ABC76427.1"/>
    </source>
</evidence>
<dbReference type="eggNOG" id="ENOG5032RYD">
    <property type="taxonomic scope" value="Bacteria"/>
</dbReference>
<dbReference type="InParanoid" id="Q2LQR9"/>
<accession>Q2LQR9</accession>
<name>Q2LQR9_SYNAS</name>
<evidence type="ECO:0000313" key="2">
    <source>
        <dbReference type="Proteomes" id="UP000001933"/>
    </source>
</evidence>
<dbReference type="RefSeq" id="WP_011416461.1">
    <property type="nucleotide sequence ID" value="NC_007759.1"/>
</dbReference>
<dbReference type="OrthoDB" id="5465205at2"/>
<dbReference type="EMBL" id="CP000252">
    <property type="protein sequence ID" value="ABC76427.1"/>
    <property type="molecule type" value="Genomic_DNA"/>
</dbReference>
<dbReference type="HOGENOM" id="CLU_771446_0_0_7"/>
<keyword evidence="2" id="KW-1185">Reference proteome</keyword>
<dbReference type="STRING" id="56780.SYN_03379"/>
<dbReference type="Proteomes" id="UP000001933">
    <property type="component" value="Chromosome"/>
</dbReference>
<reference evidence="1 2" key="1">
    <citation type="journal article" date="2007" name="Proc. Natl. Acad. Sci. U.S.A.">
        <title>The genome of Syntrophus aciditrophicus: life at the thermodynamic limit of microbial growth.</title>
        <authorList>
            <person name="McInerney M.J."/>
            <person name="Rohlin L."/>
            <person name="Mouttaki H."/>
            <person name="Kim U."/>
            <person name="Krupp R.S."/>
            <person name="Rios-Hernandez L."/>
            <person name="Sieber J."/>
            <person name="Struchtemeyer C.G."/>
            <person name="Bhattacharyya A."/>
            <person name="Campbell J.W."/>
            <person name="Gunsalus R.P."/>
        </authorList>
    </citation>
    <scope>NUCLEOTIDE SEQUENCE [LARGE SCALE GENOMIC DNA]</scope>
    <source>
        <strain evidence="1 2">SB</strain>
    </source>
</reference>
<sequence>MTALADDKKTEYREGVEISIPVDDGDKIYAGAMVCANADGYAVPGADTAGLIFMGIAREQADNASGQAGDISVLVRRRGLFKMSFATAITEANVGDSVYIADDQNVDLVGNVTNDIFAGIIAEYIDTTHAWVDIEPAVRQSDAAAHIADGNAAHAASAISIADAGSFTSQTEVEAALQEIYQHLKSAKGIIDIPIPYFTNAGVALAAFSDGASATPGFCVTAKGLGIRWNNHATPGAVGTKVIVPPDMDVTANAVLHVLAAKTGATVGDATKFTVAAYNNVVDAAYDADDDFGGDTSAMTGDATAKTVQHESLTLALANLAAYPAAMELTIKPKDGTLGTDDVILLAVWIEYKKKLLTA</sequence>
<proteinExistence type="predicted"/>
<gene>
    <name evidence="1" type="ORF">SYN_03379</name>
</gene>
<organism evidence="1 2">
    <name type="scientific">Syntrophus aciditrophicus (strain SB)</name>
    <dbReference type="NCBI Taxonomy" id="56780"/>
    <lineage>
        <taxon>Bacteria</taxon>
        <taxon>Pseudomonadati</taxon>
        <taxon>Thermodesulfobacteriota</taxon>
        <taxon>Syntrophia</taxon>
        <taxon>Syntrophales</taxon>
        <taxon>Syntrophaceae</taxon>
        <taxon>Syntrophus</taxon>
    </lineage>
</organism>
<protein>
    <submittedName>
        <fullName evidence="1">Hypothetical cytosolic protein</fullName>
    </submittedName>
</protein>
<dbReference type="AlphaFoldDB" id="Q2LQR9"/>